<keyword evidence="5 13" id="KW-0436">Ligase</keyword>
<keyword evidence="6" id="KW-0479">Metal-binding</keyword>
<dbReference type="SUPFAM" id="SSF52374">
    <property type="entry name" value="Nucleotidylyl transferase"/>
    <property type="match status" value="1"/>
</dbReference>
<dbReference type="Gene3D" id="3.40.50.620">
    <property type="entry name" value="HUPs"/>
    <property type="match status" value="1"/>
</dbReference>
<comment type="caution">
    <text evidence="13">Lacks conserved residue(s) required for the propagation of feature annotation.</text>
</comment>
<feature type="binding site" evidence="13">
    <location>
        <position position="293"/>
    </location>
    <ligand>
        <name>ATP</name>
        <dbReference type="ChEBI" id="CHEBI:30616"/>
    </ligand>
</feature>
<dbReference type="AlphaFoldDB" id="A0A1F2P7B7"/>
<dbReference type="InterPro" id="IPR015803">
    <property type="entry name" value="Cys-tRNA-ligase"/>
</dbReference>
<dbReference type="GO" id="GO:0004817">
    <property type="term" value="F:cysteine-tRNA ligase activity"/>
    <property type="evidence" value="ECO:0007669"/>
    <property type="project" value="UniProtKB-UniRule"/>
</dbReference>
<comment type="subcellular location">
    <subcellularLocation>
        <location evidence="2 13">Cytoplasm</location>
    </subcellularLocation>
</comment>
<keyword evidence="8" id="KW-0862">Zinc</keyword>
<protein>
    <recommendedName>
        <fullName evidence="13">Cysteine--tRNA ligase</fullName>
        <ecNumber evidence="13">6.1.1.16</ecNumber>
    </recommendedName>
    <alternativeName>
        <fullName evidence="13">Cysteinyl-tRNA synthetase</fullName>
        <shortName evidence="13">CysRS</shortName>
    </alternativeName>
</protein>
<evidence type="ECO:0000313" key="16">
    <source>
        <dbReference type="Proteomes" id="UP000186940"/>
    </source>
</evidence>
<dbReference type="InterPro" id="IPR024909">
    <property type="entry name" value="Cys-tRNA/MSH_ligase"/>
</dbReference>
<evidence type="ECO:0000256" key="2">
    <source>
        <dbReference type="ARBA" id="ARBA00004496"/>
    </source>
</evidence>
<keyword evidence="11 13" id="KW-0030">Aminoacyl-tRNA synthetase</keyword>
<keyword evidence="16" id="KW-1185">Reference proteome</keyword>
<evidence type="ECO:0000313" key="15">
    <source>
        <dbReference type="EMBL" id="OFV67118.1"/>
    </source>
</evidence>
<dbReference type="SMART" id="SM00840">
    <property type="entry name" value="DALR_2"/>
    <property type="match status" value="1"/>
</dbReference>
<dbReference type="InterPro" id="IPR032678">
    <property type="entry name" value="tRNA-synt_1_cat_dom"/>
</dbReference>
<dbReference type="FunFam" id="3.40.50.620:FF:000130">
    <property type="entry name" value="Cysteine--tRNA ligase"/>
    <property type="match status" value="1"/>
</dbReference>
<dbReference type="InterPro" id="IPR014729">
    <property type="entry name" value="Rossmann-like_a/b/a_fold"/>
</dbReference>
<dbReference type="PATRIC" id="fig|1838285.3.peg.1774"/>
<evidence type="ECO:0000256" key="12">
    <source>
        <dbReference type="ARBA" id="ARBA00047398"/>
    </source>
</evidence>
<evidence type="ECO:0000256" key="13">
    <source>
        <dbReference type="HAMAP-Rule" id="MF_00041"/>
    </source>
</evidence>
<keyword evidence="4 13" id="KW-0963">Cytoplasm</keyword>
<dbReference type="STRING" id="1838285.SCAL_001743"/>
<comment type="caution">
    <text evidence="15">The sequence shown here is derived from an EMBL/GenBank/DDBJ whole genome shotgun (WGS) entry which is preliminary data.</text>
</comment>
<accession>A0A1F2P7B7</accession>
<feature type="short sequence motif" description="'KMSKS' region" evidence="13">
    <location>
        <begin position="290"/>
        <end position="294"/>
    </location>
</feature>
<dbReference type="HAMAP" id="MF_00041">
    <property type="entry name" value="Cys_tRNA_synth"/>
    <property type="match status" value="1"/>
</dbReference>
<evidence type="ECO:0000256" key="11">
    <source>
        <dbReference type="ARBA" id="ARBA00023146"/>
    </source>
</evidence>
<dbReference type="GO" id="GO:0005737">
    <property type="term" value="C:cytoplasm"/>
    <property type="evidence" value="ECO:0007669"/>
    <property type="project" value="UniProtKB-SubCell"/>
</dbReference>
<evidence type="ECO:0000256" key="8">
    <source>
        <dbReference type="ARBA" id="ARBA00022833"/>
    </source>
</evidence>
<dbReference type="CDD" id="cd00672">
    <property type="entry name" value="CysRS_core"/>
    <property type="match status" value="1"/>
</dbReference>
<evidence type="ECO:0000256" key="4">
    <source>
        <dbReference type="ARBA" id="ARBA00022490"/>
    </source>
</evidence>
<dbReference type="GO" id="GO:0046872">
    <property type="term" value="F:metal ion binding"/>
    <property type="evidence" value="ECO:0007669"/>
    <property type="project" value="UniProtKB-KW"/>
</dbReference>
<evidence type="ECO:0000256" key="3">
    <source>
        <dbReference type="ARBA" id="ARBA00005594"/>
    </source>
</evidence>
<dbReference type="EC" id="6.1.1.16" evidence="13"/>
<keyword evidence="7 13" id="KW-0547">Nucleotide-binding</keyword>
<dbReference type="InterPro" id="IPR015273">
    <property type="entry name" value="Cys-tRNA-synt_Ia_DALR"/>
</dbReference>
<feature type="short sequence motif" description="'HIGH' region" evidence="13">
    <location>
        <begin position="56"/>
        <end position="66"/>
    </location>
</feature>
<sequence length="497" mass="57740">MNAGVTEWHRCTAADRDTWVRIPAPAFMQIYNTMTQTKEEFSPIHENRVNLFVCGPTVYDHAHIGHARTYIAFDVVARYLRFKGFSVFYLQNITDLDDKILNRAEELGIDPLELARRFEKEYHKDMEALGVRSVNFHARATEHIDAIIDQIGVLIDKGFAYVTDNGVYFDESKFEDFGKLSHQRLDDLTHHRIEPDPLKRNPGDFALWKKREDPPAWDSPWGKGRPGWHIEDTAITSEYFGAQYDIHGGAKDLIFPHHEAEIAQMESASGKKPMVNYWMHTGFLNVKEEKMSKSLGNFITIREMLERCSPAVFRLFILSTHYRSPIDYSEEALEQAASSFERIRGAVETVRLLMREVEQGSTHEDSDFRAKVLDARNNFFRAMDDDFNTPLALSVVFDLIRDLNRYTMENTLSIQTLDVLNRFFTELETIFGFEFGVSRGDEEMVDKLLNIVMCIRDEHRAKGEWEKSDWIRDELKNIGVIVEDSANKSRYRVIRRN</sequence>
<evidence type="ECO:0000256" key="6">
    <source>
        <dbReference type="ARBA" id="ARBA00022723"/>
    </source>
</evidence>
<dbReference type="EMBL" id="LYOS01000008">
    <property type="protein sequence ID" value="OFV67118.1"/>
    <property type="molecule type" value="Genomic_DNA"/>
</dbReference>
<evidence type="ECO:0000256" key="10">
    <source>
        <dbReference type="ARBA" id="ARBA00022917"/>
    </source>
</evidence>
<comment type="catalytic activity">
    <reaction evidence="12 13">
        <text>tRNA(Cys) + L-cysteine + ATP = L-cysteinyl-tRNA(Cys) + AMP + diphosphate</text>
        <dbReference type="Rhea" id="RHEA:17773"/>
        <dbReference type="Rhea" id="RHEA-COMP:9661"/>
        <dbReference type="Rhea" id="RHEA-COMP:9679"/>
        <dbReference type="ChEBI" id="CHEBI:30616"/>
        <dbReference type="ChEBI" id="CHEBI:33019"/>
        <dbReference type="ChEBI" id="CHEBI:35235"/>
        <dbReference type="ChEBI" id="CHEBI:78442"/>
        <dbReference type="ChEBI" id="CHEBI:78517"/>
        <dbReference type="ChEBI" id="CHEBI:456215"/>
        <dbReference type="EC" id="6.1.1.16"/>
    </reaction>
</comment>
<dbReference type="PRINTS" id="PR00983">
    <property type="entry name" value="TRNASYNTHCYS"/>
</dbReference>
<keyword evidence="10 13" id="KW-0648">Protein biosynthesis</keyword>
<dbReference type="SUPFAM" id="SSF47323">
    <property type="entry name" value="Anticodon-binding domain of a subclass of class I aminoacyl-tRNA synthetases"/>
    <property type="match status" value="1"/>
</dbReference>
<dbReference type="GO" id="GO:0006423">
    <property type="term" value="P:cysteinyl-tRNA aminoacylation"/>
    <property type="evidence" value="ECO:0007669"/>
    <property type="project" value="UniProtKB-UniRule"/>
</dbReference>
<dbReference type="NCBIfam" id="TIGR00435">
    <property type="entry name" value="cysS"/>
    <property type="match status" value="1"/>
</dbReference>
<evidence type="ECO:0000256" key="5">
    <source>
        <dbReference type="ARBA" id="ARBA00022598"/>
    </source>
</evidence>
<dbReference type="PANTHER" id="PTHR10890:SF3">
    <property type="entry name" value="CYSTEINE--TRNA LIGASE, CYTOPLASMIC"/>
    <property type="match status" value="1"/>
</dbReference>
<evidence type="ECO:0000256" key="9">
    <source>
        <dbReference type="ARBA" id="ARBA00022840"/>
    </source>
</evidence>
<dbReference type="Pfam" id="PF01406">
    <property type="entry name" value="tRNA-synt_1e"/>
    <property type="match status" value="1"/>
</dbReference>
<evidence type="ECO:0000259" key="14">
    <source>
        <dbReference type="SMART" id="SM00840"/>
    </source>
</evidence>
<organism evidence="15 16">
    <name type="scientific">Candidatus Syntropharchaeum caldarium</name>
    <dbReference type="NCBI Taxonomy" id="1838285"/>
    <lineage>
        <taxon>Archaea</taxon>
        <taxon>Methanobacteriati</taxon>
        <taxon>Methanobacteriota</taxon>
        <taxon>Stenosarchaea group</taxon>
        <taxon>Methanomicrobia</taxon>
        <taxon>Methanosarcinales</taxon>
        <taxon>ANME-2 cluster</taxon>
        <taxon>Candidatus Syntropharchaeum</taxon>
    </lineage>
</organism>
<evidence type="ECO:0000256" key="1">
    <source>
        <dbReference type="ARBA" id="ARBA00001947"/>
    </source>
</evidence>
<dbReference type="InterPro" id="IPR009080">
    <property type="entry name" value="tRNAsynth_Ia_anticodon-bd"/>
</dbReference>
<dbReference type="Proteomes" id="UP000186940">
    <property type="component" value="Unassembled WGS sequence"/>
</dbReference>
<comment type="cofactor">
    <cofactor evidence="1">
        <name>Zn(2+)</name>
        <dbReference type="ChEBI" id="CHEBI:29105"/>
    </cofactor>
</comment>
<gene>
    <name evidence="13" type="primary">cysS</name>
    <name evidence="15" type="ORF">SCAL_001743</name>
</gene>
<keyword evidence="9 13" id="KW-0067">ATP-binding</keyword>
<dbReference type="Gene3D" id="1.20.120.1910">
    <property type="entry name" value="Cysteine-tRNA ligase, C-terminal anti-codon recognition domain"/>
    <property type="match status" value="1"/>
</dbReference>
<dbReference type="Pfam" id="PF09190">
    <property type="entry name" value="DALR_2"/>
    <property type="match status" value="1"/>
</dbReference>
<evidence type="ECO:0000256" key="7">
    <source>
        <dbReference type="ARBA" id="ARBA00022741"/>
    </source>
</evidence>
<reference evidence="15" key="1">
    <citation type="submission" date="2016-05" db="EMBL/GenBank/DDBJ databases">
        <title>Microbial consortia oxidize butane by reversing methanogenesis.</title>
        <authorList>
            <person name="Laso-Perez R."/>
            <person name="Richter M."/>
            <person name="Wegener G."/>
            <person name="Musat F."/>
        </authorList>
    </citation>
    <scope>NUCLEOTIDE SEQUENCE [LARGE SCALE GENOMIC DNA]</scope>
    <source>
        <strain evidence="15">BOX2</strain>
    </source>
</reference>
<comment type="similarity">
    <text evidence="3 13">Belongs to the class-I aminoacyl-tRNA synthetase family.</text>
</comment>
<proteinExistence type="inferred from homology"/>
<dbReference type="PANTHER" id="PTHR10890">
    <property type="entry name" value="CYSTEINYL-TRNA SYNTHETASE"/>
    <property type="match status" value="1"/>
</dbReference>
<dbReference type="GO" id="GO:0005524">
    <property type="term" value="F:ATP binding"/>
    <property type="evidence" value="ECO:0007669"/>
    <property type="project" value="UniProtKB-UniRule"/>
</dbReference>
<feature type="domain" description="Cysteinyl-tRNA synthetase class Ia DALR" evidence="14">
    <location>
        <begin position="378"/>
        <end position="449"/>
    </location>
</feature>
<name>A0A1F2P7B7_9EURY</name>